<dbReference type="Proteomes" id="UP001281147">
    <property type="component" value="Unassembled WGS sequence"/>
</dbReference>
<evidence type="ECO:0000313" key="2">
    <source>
        <dbReference type="Proteomes" id="UP001281147"/>
    </source>
</evidence>
<reference evidence="1" key="1">
    <citation type="submission" date="2023-07" db="EMBL/GenBank/DDBJ databases">
        <title>Black Yeasts Isolated from many extreme environments.</title>
        <authorList>
            <person name="Coleine C."/>
            <person name="Stajich J.E."/>
            <person name="Selbmann L."/>
        </authorList>
    </citation>
    <scope>NUCLEOTIDE SEQUENCE</scope>
    <source>
        <strain evidence="1">CCFEE 5714</strain>
    </source>
</reference>
<sequence>MEPKNVPSWLDQSVLSTINDPKSSSMNCPLGYLMLLPENETSLQSTECISTSNVGSAVTSTETHQQTAPAAVSDISYAAIQEAFSLTPQPRLPMTYSFQETTLARRLHRSCAEMAYQLVLDPNRKPAEYERIFRLTLLGRNREKLTACLKTVLDRGPHEELDFWEAPLIHVGGAGTHYSRRDPFGNPLPKKTSHNVGIIGPQTLSLLENAAKSNISTDMTVEIAGFEGEWFDPYDVQGYLEEKEIFIDPGSSFAEAEIIEWQQASGVASPVRSVQNSTMLPETSGSLRGRSTSPLVMRHENAVMNGADVDFSQWNNFTAVGYSDVQNGSWMSFMQPGQSIKEATHLTSSWEGYDINAASSVALANGHLTPPIPPQGRNILIDVSKFVQVLVYTGVCLGRSPGFRRRDVDRALALSSFDALDAF</sequence>
<comment type="caution">
    <text evidence="1">The sequence shown here is derived from an EMBL/GenBank/DDBJ whole genome shotgun (WGS) entry which is preliminary data.</text>
</comment>
<gene>
    <name evidence="1" type="ORF">LTR37_021119</name>
</gene>
<organism evidence="1 2">
    <name type="scientific">Vermiconidia calcicola</name>
    <dbReference type="NCBI Taxonomy" id="1690605"/>
    <lineage>
        <taxon>Eukaryota</taxon>
        <taxon>Fungi</taxon>
        <taxon>Dikarya</taxon>
        <taxon>Ascomycota</taxon>
        <taxon>Pezizomycotina</taxon>
        <taxon>Dothideomycetes</taxon>
        <taxon>Dothideomycetidae</taxon>
        <taxon>Mycosphaerellales</taxon>
        <taxon>Extremaceae</taxon>
        <taxon>Vermiconidia</taxon>
    </lineage>
</organism>
<evidence type="ECO:0000313" key="1">
    <source>
        <dbReference type="EMBL" id="KAK3680680.1"/>
    </source>
</evidence>
<accession>A0ACC3MAQ6</accession>
<proteinExistence type="predicted"/>
<protein>
    <submittedName>
        <fullName evidence="1">Uncharacterized protein</fullName>
    </submittedName>
</protein>
<dbReference type="EMBL" id="JAUTXU010000434">
    <property type="protein sequence ID" value="KAK3680680.1"/>
    <property type="molecule type" value="Genomic_DNA"/>
</dbReference>
<keyword evidence="2" id="KW-1185">Reference proteome</keyword>
<name>A0ACC3MAQ6_9PEZI</name>